<dbReference type="AlphaFoldDB" id="A0A2N1PS60"/>
<evidence type="ECO:0000313" key="2">
    <source>
        <dbReference type="EMBL" id="PKK91165.1"/>
    </source>
</evidence>
<evidence type="ECO:0000256" key="1">
    <source>
        <dbReference type="SAM" id="Phobius"/>
    </source>
</evidence>
<dbReference type="InterPro" id="IPR011042">
    <property type="entry name" value="6-blade_b-propeller_TolB-like"/>
</dbReference>
<proteinExistence type="predicted"/>
<feature type="transmembrane region" description="Helical" evidence="1">
    <location>
        <begin position="21"/>
        <end position="44"/>
    </location>
</feature>
<dbReference type="NCBIfam" id="TIGR02532">
    <property type="entry name" value="IV_pilin_GFxxxE"/>
    <property type="match status" value="1"/>
</dbReference>
<evidence type="ECO:0000313" key="3">
    <source>
        <dbReference type="Proteomes" id="UP000233256"/>
    </source>
</evidence>
<comment type="caution">
    <text evidence="2">The sequence shown here is derived from an EMBL/GenBank/DDBJ whole genome shotgun (WGS) entry which is preliminary data.</text>
</comment>
<keyword evidence="1" id="KW-1133">Transmembrane helix</keyword>
<dbReference type="Gene3D" id="2.120.10.30">
    <property type="entry name" value="TolB, C-terminal domain"/>
    <property type="match status" value="1"/>
</dbReference>
<organism evidence="2 3">
    <name type="scientific">Candidatus Wallbacteria bacterium HGW-Wallbacteria-1</name>
    <dbReference type="NCBI Taxonomy" id="2013854"/>
    <lineage>
        <taxon>Bacteria</taxon>
        <taxon>Candidatus Walliibacteriota</taxon>
    </lineage>
</organism>
<sequence>MKNHHEILEQISIPHHCRGFSLIEIMVVVVILGLLVNLGVGQYIGMRENAELAKMRKDADTIANLAKEYYTINGKAPKSLDDLKMSGARETSIGTPYKIADPFVYCEYPKGKSYFVAFRTIGKLIYVDNQNHLRIATEVGSRGTDTLHSVDKQSRPRLSPDGSMVCATETGDKVVVYDISGFDLNNPDKDDIEAIYPPNNQKGSHPCWTSDSTIAFIAQDSSDYYVYSFDVQTRDKASKLFKIGATEPTAMHSSADSGTIALFNNSSSPKAIEFYSISGEYISSFESVDAESFSLSRDGSKICLLKGGKIFTSSVDSSSLTPPKTEMDGENPVFSPSASFVAFEKSGNIEFRFVNGDATEGLTSVQACTTPDWGR</sequence>
<dbReference type="Proteomes" id="UP000233256">
    <property type="component" value="Unassembled WGS sequence"/>
</dbReference>
<keyword evidence="1" id="KW-0812">Transmembrane</keyword>
<evidence type="ECO:0008006" key="4">
    <source>
        <dbReference type="Google" id="ProtNLM"/>
    </source>
</evidence>
<protein>
    <recommendedName>
        <fullName evidence="4">Type II secretion system protein GspG C-terminal domain-containing protein</fullName>
    </recommendedName>
</protein>
<dbReference type="EMBL" id="PGXC01000003">
    <property type="protein sequence ID" value="PKK91165.1"/>
    <property type="molecule type" value="Genomic_DNA"/>
</dbReference>
<dbReference type="Pfam" id="PF07963">
    <property type="entry name" value="N_methyl"/>
    <property type="match status" value="1"/>
</dbReference>
<dbReference type="InterPro" id="IPR012902">
    <property type="entry name" value="N_methyl_site"/>
</dbReference>
<dbReference type="Gene3D" id="3.30.700.10">
    <property type="entry name" value="Glycoprotein, Type 4 Pilin"/>
    <property type="match status" value="1"/>
</dbReference>
<keyword evidence="1" id="KW-0472">Membrane</keyword>
<dbReference type="InterPro" id="IPR045584">
    <property type="entry name" value="Pilin-like"/>
</dbReference>
<reference evidence="2 3" key="1">
    <citation type="journal article" date="2017" name="ISME J.">
        <title>Potential for microbial H2 and metal transformations associated with novel bacteria and archaea in deep terrestrial subsurface sediments.</title>
        <authorList>
            <person name="Hernsdorf A.W."/>
            <person name="Amano Y."/>
            <person name="Miyakawa K."/>
            <person name="Ise K."/>
            <person name="Suzuki Y."/>
            <person name="Anantharaman K."/>
            <person name="Probst A."/>
            <person name="Burstein D."/>
            <person name="Thomas B.C."/>
            <person name="Banfield J.F."/>
        </authorList>
    </citation>
    <scope>NUCLEOTIDE SEQUENCE [LARGE SCALE GENOMIC DNA]</scope>
    <source>
        <strain evidence="2">HGW-Wallbacteria-1</strain>
    </source>
</reference>
<dbReference type="SUPFAM" id="SSF69304">
    <property type="entry name" value="Tricorn protease N-terminal domain"/>
    <property type="match status" value="1"/>
</dbReference>
<name>A0A2N1PS60_9BACT</name>
<dbReference type="SUPFAM" id="SSF54523">
    <property type="entry name" value="Pili subunits"/>
    <property type="match status" value="1"/>
</dbReference>
<gene>
    <name evidence="2" type="ORF">CVV64_05190</name>
</gene>
<accession>A0A2N1PS60</accession>